<dbReference type="SUPFAM" id="SSF69593">
    <property type="entry name" value="Glycerol-3-phosphate (1)-acyltransferase"/>
    <property type="match status" value="1"/>
</dbReference>
<dbReference type="OMA" id="PENPWID"/>
<accession>A0A1C7M748</accession>
<dbReference type="PANTHER" id="PTHR31605:SF0">
    <property type="entry name" value="GLYCEROL-3-PHOSPHATE O-ACYLTRANSFERASE 1"/>
    <property type="match status" value="1"/>
</dbReference>
<dbReference type="OrthoDB" id="1044435at2759"/>
<gene>
    <name evidence="4" type="primary">GPT2</name>
    <name evidence="4" type="ORF">A0H81_09400</name>
</gene>
<feature type="region of interest" description="Disordered" evidence="1">
    <location>
        <begin position="521"/>
        <end position="568"/>
    </location>
</feature>
<keyword evidence="2" id="KW-0472">Membrane</keyword>
<evidence type="ECO:0000256" key="1">
    <source>
        <dbReference type="SAM" id="MobiDB-lite"/>
    </source>
</evidence>
<feature type="transmembrane region" description="Helical" evidence="2">
    <location>
        <begin position="430"/>
        <end position="451"/>
    </location>
</feature>
<dbReference type="Pfam" id="PF01553">
    <property type="entry name" value="Acyltransferase"/>
    <property type="match status" value="1"/>
</dbReference>
<dbReference type="GO" id="GO:0004366">
    <property type="term" value="F:glycerol-3-phosphate O-acyltransferase activity"/>
    <property type="evidence" value="ECO:0007669"/>
    <property type="project" value="TreeGrafter"/>
</dbReference>
<protein>
    <submittedName>
        <fullName evidence="4">Glycerol-3-phosphate O-acyltransferase 2</fullName>
    </submittedName>
</protein>
<dbReference type="SMART" id="SM00563">
    <property type="entry name" value="PlsC"/>
    <property type="match status" value="1"/>
</dbReference>
<keyword evidence="2" id="KW-0812">Transmembrane</keyword>
<comment type="caution">
    <text evidence="4">The sequence shown here is derived from an EMBL/GenBank/DDBJ whole genome shotgun (WGS) entry which is preliminary data.</text>
</comment>
<dbReference type="GO" id="GO:0016287">
    <property type="term" value="F:glycerone-phosphate O-acyltransferase activity"/>
    <property type="evidence" value="ECO:0007669"/>
    <property type="project" value="TreeGrafter"/>
</dbReference>
<dbReference type="PANTHER" id="PTHR31605">
    <property type="entry name" value="GLYCEROL-3-PHOSPHATE O-ACYLTRANSFERASE 1"/>
    <property type="match status" value="1"/>
</dbReference>
<dbReference type="STRING" id="5627.A0A1C7M748"/>
<evidence type="ECO:0000313" key="4">
    <source>
        <dbReference type="EMBL" id="OBZ70864.1"/>
    </source>
</evidence>
<name>A0A1C7M748_GRIFR</name>
<dbReference type="EMBL" id="LUGG01000013">
    <property type="protein sequence ID" value="OBZ70864.1"/>
    <property type="molecule type" value="Genomic_DNA"/>
</dbReference>
<keyword evidence="5" id="KW-1185">Reference proteome</keyword>
<reference evidence="4 5" key="1">
    <citation type="submission" date="2016-03" db="EMBL/GenBank/DDBJ databases">
        <title>Whole genome sequencing of Grifola frondosa 9006-11.</title>
        <authorList>
            <person name="Min B."/>
            <person name="Park H."/>
            <person name="Kim J.-G."/>
            <person name="Cho H."/>
            <person name="Oh Y.-L."/>
            <person name="Kong W.-S."/>
            <person name="Choi I.-G."/>
        </authorList>
    </citation>
    <scope>NUCLEOTIDE SEQUENCE [LARGE SCALE GENOMIC DNA]</scope>
    <source>
        <strain evidence="4 5">9006-11</strain>
    </source>
</reference>
<evidence type="ECO:0000313" key="5">
    <source>
        <dbReference type="Proteomes" id="UP000092993"/>
    </source>
</evidence>
<dbReference type="InterPro" id="IPR002123">
    <property type="entry name" value="Plipid/glycerol_acylTrfase"/>
</dbReference>
<sequence length="696" mass="77176">MVDGSRKKRDRYVTRRRAVATTCRSRGGKFGFICCIPFYGLVRPKEQGHRNWTQLRTTQSSGVHSVLRGIAGWAVVSFFTEIHVVGGENVPEHGPIIVTATHHNMMLDPAVLSCAFPYKRVLHYWAKASLFANPVMKYVLTSAGNIPVDRKATDRQQLFNGTFHALAGGSAVALFPEGTSYTEPHIMQVKDGAAWAALEYTKWAKEHPDQISKGAERVVIIPAAISYTNKSKYRSQVIMEFGQPIALDEYLGQFLSQEEGAPRSAVKRLTASIEAELLKATVNAPDWDTLYAARMARDLLWDDEKSINLDEFVIISQTLVDLFSTPELVPNINSIRRDLLTYYSLLESTHLTNAVLSSLSLPKTLDPRRPIPLPSRLLTLTLLIRDTLAVLVRLPFFLVPLMLHAPAYVMGRLGAHLVEDEEETQAQNKVVFGLLLVLLIYPVVFFFIWAFLWYTPVGALIAAAFVFLSAMYHNRLINDNYEHAKRLVAAWRVLVGVWAPKHWDLSLSAVAQYATPRVPPENPWIDRSKNKSRPTTPGPSSSPSSTTSPSSSSPPSSEPKRRRPPSRRIIRHVLRARVEAAKSLASLLAQLERSAEVKRVCASVHLARAFGGQVDEVGPLEKETAESVEMPTGPVGWRSASEVVAFLRKRGAKVAALGNRVEGDWAALSSDGEGEESDALVGEKDEDIVWVPSGHQ</sequence>
<dbReference type="GO" id="GO:0008654">
    <property type="term" value="P:phospholipid biosynthetic process"/>
    <property type="evidence" value="ECO:0007669"/>
    <property type="project" value="TreeGrafter"/>
</dbReference>
<evidence type="ECO:0000259" key="3">
    <source>
        <dbReference type="SMART" id="SM00563"/>
    </source>
</evidence>
<dbReference type="Proteomes" id="UP000092993">
    <property type="component" value="Unassembled WGS sequence"/>
</dbReference>
<evidence type="ECO:0000256" key="2">
    <source>
        <dbReference type="SAM" id="Phobius"/>
    </source>
</evidence>
<keyword evidence="4" id="KW-0012">Acyltransferase</keyword>
<keyword evidence="2" id="KW-1133">Transmembrane helix</keyword>
<feature type="transmembrane region" description="Helical" evidence="2">
    <location>
        <begin position="388"/>
        <end position="409"/>
    </location>
</feature>
<dbReference type="InterPro" id="IPR052744">
    <property type="entry name" value="GPAT/DAPAT"/>
</dbReference>
<organism evidence="4 5">
    <name type="scientific">Grifola frondosa</name>
    <name type="common">Maitake</name>
    <name type="synonym">Polyporus frondosus</name>
    <dbReference type="NCBI Taxonomy" id="5627"/>
    <lineage>
        <taxon>Eukaryota</taxon>
        <taxon>Fungi</taxon>
        <taxon>Dikarya</taxon>
        <taxon>Basidiomycota</taxon>
        <taxon>Agaricomycotina</taxon>
        <taxon>Agaricomycetes</taxon>
        <taxon>Polyporales</taxon>
        <taxon>Grifolaceae</taxon>
        <taxon>Grifola</taxon>
    </lineage>
</organism>
<feature type="compositionally biased region" description="Low complexity" evidence="1">
    <location>
        <begin position="533"/>
        <end position="555"/>
    </location>
</feature>
<feature type="transmembrane region" description="Helical" evidence="2">
    <location>
        <begin position="457"/>
        <end position="477"/>
    </location>
</feature>
<proteinExistence type="predicted"/>
<feature type="domain" description="Phospholipid/glycerol acyltransferase" evidence="3">
    <location>
        <begin position="96"/>
        <end position="228"/>
    </location>
</feature>
<dbReference type="CDD" id="cd07992">
    <property type="entry name" value="LPLAT_AAK14816-like"/>
    <property type="match status" value="1"/>
</dbReference>
<dbReference type="AlphaFoldDB" id="A0A1C7M748"/>
<keyword evidence="4" id="KW-0808">Transferase</keyword>